<dbReference type="Gene3D" id="3.20.10.10">
    <property type="entry name" value="D-amino Acid Aminotransferase, subunit A, domain 2"/>
    <property type="match status" value="1"/>
</dbReference>
<feature type="domain" description="Chorismate-utilising enzyme C-terminal" evidence="2">
    <location>
        <begin position="113"/>
        <end position="366"/>
    </location>
</feature>
<organism evidence="3">
    <name type="scientific">Sheuella amnicola</name>
    <dbReference type="NCBI Taxonomy" id="2707330"/>
    <lineage>
        <taxon>Bacteria</taxon>
        <taxon>Pseudomonadati</taxon>
        <taxon>Pseudomonadota</taxon>
        <taxon>Betaproteobacteria</taxon>
        <taxon>Burkholderiales</taxon>
        <taxon>Alcaligenaceae</taxon>
        <taxon>Sheuella</taxon>
    </lineage>
</organism>
<dbReference type="GO" id="GO:0000162">
    <property type="term" value="P:L-tryptophan biosynthetic process"/>
    <property type="evidence" value="ECO:0007669"/>
    <property type="project" value="TreeGrafter"/>
</dbReference>
<dbReference type="GO" id="GO:0046820">
    <property type="term" value="F:4-amino-4-deoxychorismate synthase activity"/>
    <property type="evidence" value="ECO:0007669"/>
    <property type="project" value="UniProtKB-EC"/>
</dbReference>
<dbReference type="InterPro" id="IPR043132">
    <property type="entry name" value="BCAT-like_C"/>
</dbReference>
<keyword evidence="1" id="KW-0175">Coiled coil</keyword>
<sequence>MNICRFEDRLAGQARVLTDLRERITACRKEELAEAFARIEAARKRGEWVALLLDYELGEWFEPTLDSEDRTGSNTMRPLLTALAYGQMTIEQPWSDSPENHARVAAMAPLIERDDYIGRIKRIREWIRQGDVYQVNATFPMQVEIEGDSQSLYKKIANKHPVSYAAYIEDNDRTVLSFSPELFLLRQGDTLTTKPMKGTAPRSTDPGQDRLLGENLLRSAKNRAENLMIVDLLRNDLGRVALPGTVVARPLFSLEQYPSVWTMTSTVTANLKPDTTFEAILRALFPCGSVTGAPKIAAMQRIRQTEPEQRGLYCGSIGWMAPNGDFALNVAIRTLVIRDHGATYNVGGGIVFDSDPSQEWEECHWKSRVLSNNPPELIETMLADENGKIERLEEHLDRLEKSSRQLNYACPERSKLKNDIRENVLKTIEKEPQPKSNDTPAIQSQRYRVRLLLDRSGHVSIESARLADLTAMPLVSIATTRLNSHQALLRHKTTYRPWYADTTGWLTKHPEFFDLLFLNEREELCEGSRSNVYIEKNGEWITPPLECGLLGGAVRQHLLATGQVKQGVLTLEDLHTPGARIRLSNGLRGWFDVSFRDPSLLPGDFLP</sequence>
<protein>
    <submittedName>
        <fullName evidence="3">Aminodeoxychorismate synthase component I</fullName>
        <ecNumber evidence="3">2.6.1.85</ecNumber>
    </submittedName>
</protein>
<dbReference type="Pfam" id="PF01063">
    <property type="entry name" value="Aminotran_4"/>
    <property type="match status" value="1"/>
</dbReference>
<evidence type="ECO:0000313" key="3">
    <source>
        <dbReference type="EMBL" id="NDY83013.1"/>
    </source>
</evidence>
<evidence type="ECO:0000259" key="2">
    <source>
        <dbReference type="Pfam" id="PF00425"/>
    </source>
</evidence>
<dbReference type="InterPro" id="IPR005802">
    <property type="entry name" value="ADC_synth_comp_1"/>
</dbReference>
<dbReference type="PANTHER" id="PTHR11236:SF50">
    <property type="entry name" value="AMINODEOXYCHORISMATE SYNTHASE COMPONENT 1"/>
    <property type="match status" value="1"/>
</dbReference>
<name>A0A6B2QYB5_9BURK</name>
<comment type="caution">
    <text evidence="3">The sequence shown here is derived from an EMBL/GenBank/DDBJ whole genome shotgun (WGS) entry which is preliminary data.</text>
</comment>
<dbReference type="InterPro" id="IPR005801">
    <property type="entry name" value="ADC_synthase"/>
</dbReference>
<accession>A0A6B2QYB5</accession>
<dbReference type="GO" id="GO:0009396">
    <property type="term" value="P:folic acid-containing compound biosynthetic process"/>
    <property type="evidence" value="ECO:0007669"/>
    <property type="project" value="InterPro"/>
</dbReference>
<dbReference type="InterPro" id="IPR015890">
    <property type="entry name" value="Chorismate_C"/>
</dbReference>
<evidence type="ECO:0000256" key="1">
    <source>
        <dbReference type="SAM" id="Coils"/>
    </source>
</evidence>
<dbReference type="InterPro" id="IPR001544">
    <property type="entry name" value="Aminotrans_IV"/>
</dbReference>
<dbReference type="NCBIfam" id="NF005698">
    <property type="entry name" value="PRK07508.1"/>
    <property type="match status" value="1"/>
</dbReference>
<dbReference type="PANTHER" id="PTHR11236">
    <property type="entry name" value="AMINOBENZOATE/ANTHRANILATE SYNTHASE"/>
    <property type="match status" value="1"/>
</dbReference>
<keyword evidence="3" id="KW-0808">Transferase</keyword>
<gene>
    <name evidence="3" type="ORF">G3I67_07205</name>
</gene>
<proteinExistence type="predicted"/>
<reference evidence="3" key="1">
    <citation type="submission" date="2020-02" db="EMBL/GenBank/DDBJ databases">
        <authorList>
            <person name="Chen W.-M."/>
        </authorList>
    </citation>
    <scope>NUCLEOTIDE SEQUENCE</scope>
    <source>
        <strain evidence="3">NBD-18</strain>
    </source>
</reference>
<dbReference type="PRINTS" id="PR00095">
    <property type="entry name" value="ANTSNTHASEI"/>
</dbReference>
<keyword evidence="3" id="KW-0032">Aminotransferase</keyword>
<dbReference type="Gene3D" id="3.60.120.10">
    <property type="entry name" value="Anthranilate synthase"/>
    <property type="match status" value="1"/>
</dbReference>
<dbReference type="EMBL" id="JAAGRN010000004">
    <property type="protein sequence ID" value="NDY83013.1"/>
    <property type="molecule type" value="Genomic_DNA"/>
</dbReference>
<feature type="coiled-coil region" evidence="1">
    <location>
        <begin position="382"/>
        <end position="409"/>
    </location>
</feature>
<dbReference type="AlphaFoldDB" id="A0A6B2QYB5"/>
<dbReference type="Pfam" id="PF00425">
    <property type="entry name" value="Chorismate_bind"/>
    <property type="match status" value="1"/>
</dbReference>
<dbReference type="SUPFAM" id="SSF56322">
    <property type="entry name" value="ADC synthase"/>
    <property type="match status" value="1"/>
</dbReference>
<dbReference type="InterPro" id="IPR019999">
    <property type="entry name" value="Anth_synth_I-like"/>
</dbReference>
<dbReference type="Gene3D" id="3.30.470.10">
    <property type="match status" value="1"/>
</dbReference>
<dbReference type="NCBIfam" id="TIGR00553">
    <property type="entry name" value="pabB"/>
    <property type="match status" value="1"/>
</dbReference>
<dbReference type="InterPro" id="IPR036038">
    <property type="entry name" value="Aminotransferase-like"/>
</dbReference>
<dbReference type="SUPFAM" id="SSF56752">
    <property type="entry name" value="D-aminoacid aminotransferase-like PLP-dependent enzymes"/>
    <property type="match status" value="1"/>
</dbReference>
<dbReference type="InterPro" id="IPR043131">
    <property type="entry name" value="BCAT-like_N"/>
</dbReference>
<dbReference type="EC" id="2.6.1.85" evidence="3"/>